<dbReference type="RefSeq" id="WP_377370051.1">
    <property type="nucleotide sequence ID" value="NZ_JBHTMN010000024.1"/>
</dbReference>
<evidence type="ECO:0000313" key="1">
    <source>
        <dbReference type="EMBL" id="MFD1385145.1"/>
    </source>
</evidence>
<name>A0ABW4B4J1_9GAMM</name>
<comment type="caution">
    <text evidence="1">The sequence shown here is derived from an EMBL/GenBank/DDBJ whole genome shotgun (WGS) entry which is preliminary data.</text>
</comment>
<reference evidence="2" key="1">
    <citation type="journal article" date="2019" name="Int. J. Syst. Evol. Microbiol.">
        <title>The Global Catalogue of Microorganisms (GCM) 10K type strain sequencing project: providing services to taxonomists for standard genome sequencing and annotation.</title>
        <authorList>
            <consortium name="The Broad Institute Genomics Platform"/>
            <consortium name="The Broad Institute Genome Sequencing Center for Infectious Disease"/>
            <person name="Wu L."/>
            <person name="Ma J."/>
        </authorList>
    </citation>
    <scope>NUCLEOTIDE SEQUENCE [LARGE SCALE GENOMIC DNA]</scope>
    <source>
        <strain evidence="2">JCM 30774</strain>
    </source>
</reference>
<accession>A0ABW4B4J1</accession>
<keyword evidence="2" id="KW-1185">Reference proteome</keyword>
<sequence length="158" mass="17385">MNKPALALAGLGLVYIIYRGSKMLAVDDVRGMRNKNPMNVVKTNIQWDGKTEGEDPTFETFKTYSYGIRAGAKLLVNYQKLHGINTVQGLINRYAPSHENPTSAYINHVAAAVGVAPDQPIDVQANLYKLVSAIIKFEIGSNPFASWYIKDSIKKALA</sequence>
<dbReference type="Proteomes" id="UP001597059">
    <property type="component" value="Unassembled WGS sequence"/>
</dbReference>
<protein>
    <submittedName>
        <fullName evidence="1">Structural protein P5</fullName>
    </submittedName>
</protein>
<organism evidence="1 2">
    <name type="scientific">Rhodanobacter aciditrophus</name>
    <dbReference type="NCBI Taxonomy" id="1623218"/>
    <lineage>
        <taxon>Bacteria</taxon>
        <taxon>Pseudomonadati</taxon>
        <taxon>Pseudomonadota</taxon>
        <taxon>Gammaproteobacteria</taxon>
        <taxon>Lysobacterales</taxon>
        <taxon>Rhodanobacteraceae</taxon>
        <taxon>Rhodanobacter</taxon>
    </lineage>
</organism>
<dbReference type="EMBL" id="JBHTMN010000024">
    <property type="protein sequence ID" value="MFD1385145.1"/>
    <property type="molecule type" value="Genomic_DNA"/>
</dbReference>
<gene>
    <name evidence="1" type="ORF">ACFQ45_17480</name>
</gene>
<evidence type="ECO:0000313" key="2">
    <source>
        <dbReference type="Proteomes" id="UP001597059"/>
    </source>
</evidence>
<proteinExistence type="predicted"/>